<evidence type="ECO:0000313" key="2">
    <source>
        <dbReference type="Proteomes" id="UP000062260"/>
    </source>
</evidence>
<dbReference type="EMBL" id="CP014163">
    <property type="protein sequence ID" value="AMB99901.1"/>
    <property type="molecule type" value="Genomic_DNA"/>
</dbReference>
<protein>
    <submittedName>
        <fullName evidence="1">Uncharacterized protein</fullName>
    </submittedName>
</protein>
<proteinExistence type="predicted"/>
<reference evidence="1 2" key="1">
    <citation type="journal article" date="2016" name="Genome Announc.">
        <title>Complete Genome Sequences of Aerococcus christensenii CCUG 28831T, Aerococcus sanguinicola CCUG 43001T, Aerococcus urinae CCUG 36881T, Aerococcus urinaeequi CCUG 28094T, Aerococcus urinaehominis CCUG 42038 BT, and Aerococcus viridans CCUG 4311T.</title>
        <authorList>
            <person name="Carkaci D."/>
            <person name="Dargis R."/>
            <person name="Nielsen X.C."/>
            <person name="Skovgaard O."/>
            <person name="Fuursted K."/>
            <person name="Christensen J.J."/>
        </authorList>
    </citation>
    <scope>NUCLEOTIDE SEQUENCE [LARGE SCALE GENOMIC DNA]</scope>
    <source>
        <strain evidence="1 2">CCUG42038B</strain>
    </source>
</reference>
<dbReference type="OrthoDB" id="9816482at2"/>
<dbReference type="AlphaFoldDB" id="A0A0X8FM79"/>
<dbReference type="Pfam" id="PF13589">
    <property type="entry name" value="HATPase_c_3"/>
    <property type="match status" value="1"/>
</dbReference>
<dbReference type="RefSeq" id="WP_067980574.1">
    <property type="nucleotide sequence ID" value="NZ_CP014163.1"/>
</dbReference>
<dbReference type="Gene3D" id="3.30.565.10">
    <property type="entry name" value="Histidine kinase-like ATPase, C-terminal domain"/>
    <property type="match status" value="1"/>
</dbReference>
<evidence type="ECO:0000313" key="1">
    <source>
        <dbReference type="EMBL" id="AMB99901.1"/>
    </source>
</evidence>
<keyword evidence="2" id="KW-1185">Reference proteome</keyword>
<dbReference type="Pfam" id="PF08011">
    <property type="entry name" value="PDDEXK_9"/>
    <property type="match status" value="1"/>
</dbReference>
<accession>A0A0X8FM79</accession>
<sequence length="669" mass="77579">MVESIDLQVAYGAVKHFGRNLYTSNPPAIAELVANSWDAYATQCEIINNNDELFIIDNGIGMTDDELSEKYAVSGYEKETTDIRVPDGQDQRPYMGRKGIGKFSAFSLGDEYVLYTKSNSDQKWKFVKFRYSDLLVNEPIVRLDVGHIENLSESFGDIDSEIFNDFKTGTVIHIPKLKRKFIKTTENNLMNILSRRFSVNISNKYDFTLKINSNKVDLEEHFYDKYVEFLYYFNIEENEIRQRFPSIEENYIKKVADNDFINNNGVKGWIGSVLEPKNLKIENEYNSGGVVIYINGKLADENILSPIQNARISNNYIVGEVDADFLQNEDEDPVLSSREGLNQEFENVANLRHELSSIRNELVNDWNQLRASRDSEKQDYLIPILKDETNKRIYEQVFSTEQRKRFNTLVQKVFDNNEEKTNADYKYYTPILISVVNSEIINKITIDDEDELGTIISKIYDLFDKVHINNALRVHSHIEDRLKIIDQLSKNIDEEAVEKVFEKHLYDNPWLINPFYDRASKDTIVENQKYFEANIDGESRVGYADLIINTADNDLPIVVELKREKKTNYSAPPADEIINQIKKYRTAILQKARNENSKVYSSNLEDIEAYFICGKEALAKLEDYERNDIEHTNKIVIKTYDALISQARSMYKDVLEEDILWNSSQLADS</sequence>
<dbReference type="InterPro" id="IPR036890">
    <property type="entry name" value="HATPase_C_sf"/>
</dbReference>
<gene>
    <name evidence="1" type="ORF">AWM75_07930</name>
</gene>
<dbReference type="REBASE" id="137656">
    <property type="entry name" value="Aur38BORF7925P"/>
</dbReference>
<dbReference type="PRINTS" id="PR00775">
    <property type="entry name" value="HEATSHOCK90"/>
</dbReference>
<dbReference type="Proteomes" id="UP000062260">
    <property type="component" value="Chromosome"/>
</dbReference>
<dbReference type="KEGG" id="auh:AWM75_07930"/>
<dbReference type="InterPro" id="IPR012547">
    <property type="entry name" value="PDDEXK_9"/>
</dbReference>
<organism evidence="1 2">
    <name type="scientific">Aerococcus urinaehominis</name>
    <dbReference type="NCBI Taxonomy" id="128944"/>
    <lineage>
        <taxon>Bacteria</taxon>
        <taxon>Bacillati</taxon>
        <taxon>Bacillota</taxon>
        <taxon>Bacilli</taxon>
        <taxon>Lactobacillales</taxon>
        <taxon>Aerococcaceae</taxon>
        <taxon>Aerococcus</taxon>
    </lineage>
</organism>
<dbReference type="SUPFAM" id="SSF55874">
    <property type="entry name" value="ATPase domain of HSP90 chaperone/DNA topoisomerase II/histidine kinase"/>
    <property type="match status" value="1"/>
</dbReference>
<dbReference type="STRING" id="128944.AWM75_07930"/>
<name>A0A0X8FM79_9LACT</name>
<reference evidence="2" key="2">
    <citation type="submission" date="2016-01" db="EMBL/GenBank/DDBJ databases">
        <title>Six Aerococcus type strain genome sequencing and assembly using PacBio and Illumina Hiseq.</title>
        <authorList>
            <person name="Carkaci D."/>
            <person name="Dargis R."/>
            <person name="Nielsen X.C."/>
            <person name="Skovgaard O."/>
            <person name="Fuursted K."/>
            <person name="Christensen J.J."/>
        </authorList>
    </citation>
    <scope>NUCLEOTIDE SEQUENCE [LARGE SCALE GENOMIC DNA]</scope>
    <source>
        <strain evidence="2">CCUG42038B</strain>
    </source>
</reference>
<dbReference type="InterPro" id="IPR020575">
    <property type="entry name" value="Hsp90_N"/>
</dbReference>